<comment type="subcellular location">
    <subcellularLocation>
        <location evidence="1">Mitochondrion membrane</location>
    </subcellularLocation>
</comment>
<dbReference type="AlphaFoldDB" id="A0A6A5QF18"/>
<evidence type="ECO:0008006" key="7">
    <source>
        <dbReference type="Google" id="ProtNLM"/>
    </source>
</evidence>
<proteinExistence type="predicted"/>
<keyword evidence="2" id="KW-0496">Mitochondrion</keyword>
<name>A0A6A5QF18_AMPQU</name>
<dbReference type="GO" id="GO:0031966">
    <property type="term" value="C:mitochondrial membrane"/>
    <property type="evidence" value="ECO:0007669"/>
    <property type="project" value="UniProtKB-SubCell"/>
</dbReference>
<reference evidence="5" key="1">
    <citation type="journal article" date="2020" name="Stud. Mycol.">
        <title>101 Dothideomycetes genomes: a test case for predicting lifestyles and emergence of pathogens.</title>
        <authorList>
            <person name="Haridas S."/>
            <person name="Albert R."/>
            <person name="Binder M."/>
            <person name="Bloem J."/>
            <person name="Labutti K."/>
            <person name="Salamov A."/>
            <person name="Andreopoulos B."/>
            <person name="Baker S."/>
            <person name="Barry K."/>
            <person name="Bills G."/>
            <person name="Bluhm B."/>
            <person name="Cannon C."/>
            <person name="Castanera R."/>
            <person name="Culley D."/>
            <person name="Daum C."/>
            <person name="Ezra D."/>
            <person name="Gonzalez J."/>
            <person name="Henrissat B."/>
            <person name="Kuo A."/>
            <person name="Liang C."/>
            <person name="Lipzen A."/>
            <person name="Lutzoni F."/>
            <person name="Magnuson J."/>
            <person name="Mondo S."/>
            <person name="Nolan M."/>
            <person name="Ohm R."/>
            <person name="Pangilinan J."/>
            <person name="Park H.-J."/>
            <person name="Ramirez L."/>
            <person name="Alfaro M."/>
            <person name="Sun H."/>
            <person name="Tritt A."/>
            <person name="Yoshinaga Y."/>
            <person name="Zwiers L.-H."/>
            <person name="Turgeon B."/>
            <person name="Goodwin S."/>
            <person name="Spatafora J."/>
            <person name="Crous P."/>
            <person name="Grigoriev I."/>
        </authorList>
    </citation>
    <scope>NUCLEOTIDE SEQUENCE</scope>
    <source>
        <strain evidence="5">HMLAC05119</strain>
    </source>
</reference>
<evidence type="ECO:0000256" key="4">
    <source>
        <dbReference type="SAM" id="MobiDB-lite"/>
    </source>
</evidence>
<evidence type="ECO:0000313" key="6">
    <source>
        <dbReference type="Proteomes" id="UP000800096"/>
    </source>
</evidence>
<gene>
    <name evidence="5" type="ORF">BDU57DRAFT_522321</name>
</gene>
<dbReference type="Proteomes" id="UP000800096">
    <property type="component" value="Unassembled WGS sequence"/>
</dbReference>
<dbReference type="GO" id="GO:0015986">
    <property type="term" value="P:proton motive force-driven ATP synthesis"/>
    <property type="evidence" value="ECO:0007669"/>
    <property type="project" value="TreeGrafter"/>
</dbReference>
<feature type="region of interest" description="Disordered" evidence="4">
    <location>
        <begin position="26"/>
        <end position="46"/>
    </location>
</feature>
<protein>
    <recommendedName>
        <fullName evidence="7">ATP synthase subunit K, mitochondrial</fullName>
    </recommendedName>
</protein>
<sequence>MLTNGDMQLAIATLTVAIGGGVLATRGKKADAPTSPPINAKSPDEESFVKEYVKKAADKVQGK</sequence>
<keyword evidence="3" id="KW-0472">Membrane</keyword>
<keyword evidence="6" id="KW-1185">Reference proteome</keyword>
<organism evidence="5 6">
    <name type="scientific">Ampelomyces quisqualis</name>
    <name type="common">Powdery mildew agent</name>
    <dbReference type="NCBI Taxonomy" id="50730"/>
    <lineage>
        <taxon>Eukaryota</taxon>
        <taxon>Fungi</taxon>
        <taxon>Dikarya</taxon>
        <taxon>Ascomycota</taxon>
        <taxon>Pezizomycotina</taxon>
        <taxon>Dothideomycetes</taxon>
        <taxon>Pleosporomycetidae</taxon>
        <taxon>Pleosporales</taxon>
        <taxon>Pleosporineae</taxon>
        <taxon>Phaeosphaeriaceae</taxon>
        <taxon>Ampelomyces</taxon>
    </lineage>
</organism>
<evidence type="ECO:0000256" key="1">
    <source>
        <dbReference type="ARBA" id="ARBA00004325"/>
    </source>
</evidence>
<dbReference type="InterPro" id="IPR021278">
    <property type="entry name" value="ATP19"/>
</dbReference>
<dbReference type="EMBL" id="ML979139">
    <property type="protein sequence ID" value="KAF1913430.1"/>
    <property type="molecule type" value="Genomic_DNA"/>
</dbReference>
<evidence type="ECO:0000256" key="2">
    <source>
        <dbReference type="ARBA" id="ARBA00023128"/>
    </source>
</evidence>
<accession>A0A6A5QF18</accession>
<dbReference type="Pfam" id="PF11022">
    <property type="entry name" value="ATP19"/>
    <property type="match status" value="1"/>
</dbReference>
<dbReference type="PANTHER" id="PTHR28074:SF1">
    <property type="entry name" value="ATP SYNTHASE SUBUNIT K, MITOCHONDRIAL"/>
    <property type="match status" value="1"/>
</dbReference>
<evidence type="ECO:0000256" key="3">
    <source>
        <dbReference type="ARBA" id="ARBA00023136"/>
    </source>
</evidence>
<evidence type="ECO:0000313" key="5">
    <source>
        <dbReference type="EMBL" id="KAF1913430.1"/>
    </source>
</evidence>
<dbReference type="OrthoDB" id="2094445at2759"/>
<dbReference type="PANTHER" id="PTHR28074">
    <property type="entry name" value="ATP SYNTHASE SUBUNIT K, MITOCHONDRIAL"/>
    <property type="match status" value="1"/>
</dbReference>